<comment type="cofactor">
    <cofactor evidence="1">
        <name>[4Fe-4S] cluster</name>
        <dbReference type="ChEBI" id="CHEBI:49883"/>
    </cofactor>
</comment>
<keyword evidence="2" id="KW-0489">Methyltransferase</keyword>
<dbReference type="InterPro" id="IPR034466">
    <property type="entry name" value="Methyltransferase_Class_B"/>
</dbReference>
<evidence type="ECO:0000256" key="3">
    <source>
        <dbReference type="ARBA" id="ARBA00022679"/>
    </source>
</evidence>
<evidence type="ECO:0000256" key="2">
    <source>
        <dbReference type="ARBA" id="ARBA00022603"/>
    </source>
</evidence>
<evidence type="ECO:0000256" key="4">
    <source>
        <dbReference type="ARBA" id="ARBA00022691"/>
    </source>
</evidence>
<keyword evidence="3" id="KW-0808">Transferase</keyword>
<dbReference type="PROSITE" id="PS51332">
    <property type="entry name" value="B12_BINDING"/>
    <property type="match status" value="1"/>
</dbReference>
<keyword evidence="6" id="KW-0408">Iron</keyword>
<dbReference type="InterPro" id="IPR013785">
    <property type="entry name" value="Aldolase_TIM"/>
</dbReference>
<dbReference type="SFLD" id="SFLDS00029">
    <property type="entry name" value="Radical_SAM"/>
    <property type="match status" value="1"/>
</dbReference>
<dbReference type="InterPro" id="IPR006158">
    <property type="entry name" value="Cobalamin-bd"/>
</dbReference>
<dbReference type="Pfam" id="PF04055">
    <property type="entry name" value="Radical_SAM"/>
    <property type="match status" value="1"/>
</dbReference>
<proteinExistence type="predicted"/>
<keyword evidence="4" id="KW-0949">S-adenosyl-L-methionine</keyword>
<dbReference type="RefSeq" id="WP_154573656.1">
    <property type="nucleotide sequence ID" value="NZ_JBNPKE010000001.1"/>
</dbReference>
<dbReference type="Gene3D" id="3.20.20.70">
    <property type="entry name" value="Aldolase class I"/>
    <property type="match status" value="1"/>
</dbReference>
<keyword evidence="7" id="KW-0411">Iron-sulfur</keyword>
<accession>A0A6L5Y548</accession>
<evidence type="ECO:0000256" key="6">
    <source>
        <dbReference type="ARBA" id="ARBA00023004"/>
    </source>
</evidence>
<dbReference type="PANTHER" id="PTHR43409">
    <property type="entry name" value="ANAEROBIC MAGNESIUM-PROTOPORPHYRIN IX MONOMETHYL ESTER CYCLASE-RELATED"/>
    <property type="match status" value="1"/>
</dbReference>
<dbReference type="SFLD" id="SFLDG01082">
    <property type="entry name" value="B12-binding_domain_containing"/>
    <property type="match status" value="1"/>
</dbReference>
<dbReference type="GO" id="GO:0003824">
    <property type="term" value="F:catalytic activity"/>
    <property type="evidence" value="ECO:0007669"/>
    <property type="project" value="InterPro"/>
</dbReference>
<dbReference type="AlphaFoldDB" id="A0A6L5Y548"/>
<dbReference type="GO" id="GO:0046872">
    <property type="term" value="F:metal ion binding"/>
    <property type="evidence" value="ECO:0007669"/>
    <property type="project" value="UniProtKB-KW"/>
</dbReference>
<sequence length="497" mass="56538">MRSINEILFTPKDVDVVLIQPNFLMRILSSEQNEVVRSYWASMENKEPLGDTPNEVNHGLFSLAASLIEAKFSVEVLDFQAYDMFLRRTESRMIDKSDIQKAIACNRAKLYGISTITVAVANALNIGEIIHNLFPRSIVAYGGMHPTLYGEAFILEKNVDAILLGEGNKSIVDLANTIIIGNGELSAIKGIYFKNENGEVVRTSKREIDEVDLDALPYPAYSLMCSESLPLMPRFFTSKGCPFHCAFCSCDAFYNHAYDNYDVFYRDPVKVVDEIEYTYQKYEMPFYCFGDLTFMTRKSHVHAICKELIARGLSHVKWWCQTTVGSLDEEDLTLMKRAGCKQVGLGVENGTQRNLDRMGKPILADEAEVQCKLIRKCGLEPITYWIMGLGDRNFEEAVSTINRICYFVRENLTEVSHIGVPVPYPGSPIWYAPDNYGLSIISKNFSEYWMNSDELGYSRPAVETKELSSDHIYALWEYALMAVANEYDKRREKENLL</sequence>
<dbReference type="GO" id="GO:0051539">
    <property type="term" value="F:4 iron, 4 sulfur cluster binding"/>
    <property type="evidence" value="ECO:0007669"/>
    <property type="project" value="UniProtKB-KW"/>
</dbReference>
<dbReference type="InterPro" id="IPR007197">
    <property type="entry name" value="rSAM"/>
</dbReference>
<evidence type="ECO:0000313" key="10">
    <source>
        <dbReference type="Proteomes" id="UP000474676"/>
    </source>
</evidence>
<evidence type="ECO:0000256" key="1">
    <source>
        <dbReference type="ARBA" id="ARBA00001966"/>
    </source>
</evidence>
<dbReference type="EMBL" id="VUMZ01000002">
    <property type="protein sequence ID" value="MST51162.1"/>
    <property type="molecule type" value="Genomic_DNA"/>
</dbReference>
<comment type="caution">
    <text evidence="9">The sequence shown here is derived from an EMBL/GenBank/DDBJ whole genome shotgun (WGS) entry which is preliminary data.</text>
</comment>
<keyword evidence="5" id="KW-0479">Metal-binding</keyword>
<dbReference type="InterPro" id="IPR006638">
    <property type="entry name" value="Elp3/MiaA/NifB-like_rSAM"/>
</dbReference>
<gene>
    <name evidence="9" type="ORF">FYJ64_02310</name>
</gene>
<evidence type="ECO:0000256" key="5">
    <source>
        <dbReference type="ARBA" id="ARBA00022723"/>
    </source>
</evidence>
<evidence type="ECO:0000259" key="8">
    <source>
        <dbReference type="PROSITE" id="PS51332"/>
    </source>
</evidence>
<reference evidence="9 10" key="1">
    <citation type="submission" date="2019-08" db="EMBL/GenBank/DDBJ databases">
        <title>In-depth cultivation of the pig gut microbiome towards novel bacterial diversity and tailored functional studies.</title>
        <authorList>
            <person name="Wylensek D."/>
            <person name="Hitch T.C.A."/>
            <person name="Clavel T."/>
        </authorList>
    </citation>
    <scope>NUCLEOTIDE SEQUENCE [LARGE SCALE GENOMIC DNA]</scope>
    <source>
        <strain evidence="9 10">WCA-MUC-591-APC-3H</strain>
    </source>
</reference>
<dbReference type="GeneID" id="303114146"/>
<feature type="domain" description="B12-binding" evidence="8">
    <location>
        <begin position="40"/>
        <end position="185"/>
    </location>
</feature>
<dbReference type="InterPro" id="IPR051198">
    <property type="entry name" value="BchE-like"/>
</dbReference>
<dbReference type="SMART" id="SM00729">
    <property type="entry name" value="Elp3"/>
    <property type="match status" value="1"/>
</dbReference>
<dbReference type="PANTHER" id="PTHR43409:SF7">
    <property type="entry name" value="BLL1977 PROTEIN"/>
    <property type="match status" value="1"/>
</dbReference>
<keyword evidence="10" id="KW-1185">Reference proteome</keyword>
<dbReference type="Gene3D" id="3.40.50.280">
    <property type="entry name" value="Cobalamin-binding domain"/>
    <property type="match status" value="1"/>
</dbReference>
<evidence type="ECO:0000313" key="9">
    <source>
        <dbReference type="EMBL" id="MST51162.1"/>
    </source>
</evidence>
<protein>
    <submittedName>
        <fullName evidence="9">Radical SAM protein</fullName>
    </submittedName>
</protein>
<name>A0A6L5Y548_9FIRM</name>
<organism evidence="9 10">
    <name type="scientific">Hornefia butyriciproducens</name>
    <dbReference type="NCBI Taxonomy" id="2652293"/>
    <lineage>
        <taxon>Bacteria</taxon>
        <taxon>Bacillati</taxon>
        <taxon>Bacillota</taxon>
        <taxon>Clostridia</taxon>
        <taxon>Peptostreptococcales</taxon>
        <taxon>Anaerovoracaceae</taxon>
        <taxon>Hornefia</taxon>
    </lineage>
</organism>
<dbReference type="Proteomes" id="UP000474676">
    <property type="component" value="Unassembled WGS sequence"/>
</dbReference>
<dbReference type="InterPro" id="IPR058240">
    <property type="entry name" value="rSAM_sf"/>
</dbReference>
<evidence type="ECO:0000256" key="7">
    <source>
        <dbReference type="ARBA" id="ARBA00023014"/>
    </source>
</evidence>
<dbReference type="GO" id="GO:0031419">
    <property type="term" value="F:cobalamin binding"/>
    <property type="evidence" value="ECO:0007669"/>
    <property type="project" value="InterPro"/>
</dbReference>
<dbReference type="SUPFAM" id="SSF102114">
    <property type="entry name" value="Radical SAM enzymes"/>
    <property type="match status" value="1"/>
</dbReference>
<dbReference type="SFLD" id="SFLDG01123">
    <property type="entry name" value="methyltransferase_(Class_B)"/>
    <property type="match status" value="1"/>
</dbReference>
<dbReference type="Pfam" id="PF02310">
    <property type="entry name" value="B12-binding"/>
    <property type="match status" value="1"/>
</dbReference>
<dbReference type="CDD" id="cd01335">
    <property type="entry name" value="Radical_SAM"/>
    <property type="match status" value="1"/>
</dbReference>